<keyword evidence="1" id="KW-0732">Signal</keyword>
<dbReference type="RefSeq" id="WP_366193162.1">
    <property type="nucleotide sequence ID" value="NZ_JBFBVU010000012.1"/>
</dbReference>
<feature type="chain" id="PRO_5046436444" evidence="1">
    <location>
        <begin position="27"/>
        <end position="134"/>
    </location>
</feature>
<evidence type="ECO:0000313" key="2">
    <source>
        <dbReference type="EMBL" id="MEV8467378.1"/>
    </source>
</evidence>
<feature type="signal peptide" evidence="1">
    <location>
        <begin position="1"/>
        <end position="26"/>
    </location>
</feature>
<keyword evidence="3" id="KW-1185">Reference proteome</keyword>
<organism evidence="2 3">
    <name type="scientific">Meridianimarinicoccus marinus</name>
    <dbReference type="NCBI Taxonomy" id="3231483"/>
    <lineage>
        <taxon>Bacteria</taxon>
        <taxon>Pseudomonadati</taxon>
        <taxon>Pseudomonadota</taxon>
        <taxon>Alphaproteobacteria</taxon>
        <taxon>Rhodobacterales</taxon>
        <taxon>Paracoccaceae</taxon>
        <taxon>Meridianimarinicoccus</taxon>
    </lineage>
</organism>
<sequence length="134" mass="15083">MRKVHVRRLALFAVAMLFGFTAAVMVQSQGVTGQKPTDVFFTEDGLESQITGVRLRFQDGGEARFFADHRYAYLPGDGRDERRGTWEVYERGQVCVRFDSGAARCDTLVRSANRMVLIAASGDRFPVRSMLSLR</sequence>
<evidence type="ECO:0000256" key="1">
    <source>
        <dbReference type="SAM" id="SignalP"/>
    </source>
</evidence>
<dbReference type="Proteomes" id="UP001553161">
    <property type="component" value="Unassembled WGS sequence"/>
</dbReference>
<evidence type="ECO:0000313" key="3">
    <source>
        <dbReference type="Proteomes" id="UP001553161"/>
    </source>
</evidence>
<dbReference type="EMBL" id="JBFBVU010000012">
    <property type="protein sequence ID" value="MEV8467378.1"/>
    <property type="molecule type" value="Genomic_DNA"/>
</dbReference>
<reference evidence="2 3" key="1">
    <citation type="submission" date="2024-07" db="EMBL/GenBank/DDBJ databases">
        <authorList>
            <person name="Kang M."/>
        </authorList>
    </citation>
    <scope>NUCLEOTIDE SEQUENCE [LARGE SCALE GENOMIC DNA]</scope>
    <source>
        <strain evidence="2 3">DFM31</strain>
    </source>
</reference>
<gene>
    <name evidence="2" type="ORF">AB0T83_11355</name>
</gene>
<comment type="caution">
    <text evidence="2">The sequence shown here is derived from an EMBL/GenBank/DDBJ whole genome shotgun (WGS) entry which is preliminary data.</text>
</comment>
<accession>A0ABV3L7A7</accession>
<proteinExistence type="predicted"/>
<protein>
    <submittedName>
        <fullName evidence="2">Uncharacterized protein</fullName>
    </submittedName>
</protein>
<name>A0ABV3L7A7_9RHOB</name>